<feature type="non-terminal residue" evidence="1">
    <location>
        <position position="54"/>
    </location>
</feature>
<reference evidence="2" key="1">
    <citation type="submission" date="2021-01" db="EMBL/GenBank/DDBJ databases">
        <title>Caligus Genome Assembly.</title>
        <authorList>
            <person name="Gallardo-Escarate C."/>
        </authorList>
    </citation>
    <scope>NUCLEOTIDE SEQUENCE [LARGE SCALE GENOMIC DNA]</scope>
</reference>
<keyword evidence="2" id="KW-1185">Reference proteome</keyword>
<evidence type="ECO:0000313" key="2">
    <source>
        <dbReference type="Proteomes" id="UP000595437"/>
    </source>
</evidence>
<protein>
    <submittedName>
        <fullName evidence="1">Uncharacterized protein</fullName>
    </submittedName>
</protein>
<accession>A0A7T8HKP5</accession>
<gene>
    <name evidence="1" type="ORF">FKW44_013131</name>
</gene>
<evidence type="ECO:0000313" key="1">
    <source>
        <dbReference type="EMBL" id="QQP51695.1"/>
    </source>
</evidence>
<dbReference type="EMBL" id="CP045897">
    <property type="protein sequence ID" value="QQP51695.1"/>
    <property type="molecule type" value="Genomic_DNA"/>
</dbReference>
<dbReference type="AlphaFoldDB" id="A0A7T8HKP5"/>
<sequence>MADFWPPTCGQFESGLNPLDFSVWSVWRVIPTRHLTQFDVATASHCRGLGHLAE</sequence>
<dbReference type="Proteomes" id="UP000595437">
    <property type="component" value="Chromosome 8"/>
</dbReference>
<proteinExistence type="predicted"/>
<organism evidence="1 2">
    <name type="scientific">Caligus rogercresseyi</name>
    <name type="common">Sea louse</name>
    <dbReference type="NCBI Taxonomy" id="217165"/>
    <lineage>
        <taxon>Eukaryota</taxon>
        <taxon>Metazoa</taxon>
        <taxon>Ecdysozoa</taxon>
        <taxon>Arthropoda</taxon>
        <taxon>Crustacea</taxon>
        <taxon>Multicrustacea</taxon>
        <taxon>Hexanauplia</taxon>
        <taxon>Copepoda</taxon>
        <taxon>Siphonostomatoida</taxon>
        <taxon>Caligidae</taxon>
        <taxon>Caligus</taxon>
    </lineage>
</organism>
<name>A0A7T8HKP5_CALRO</name>